<dbReference type="InterPro" id="IPR025315">
    <property type="entry name" value="DUF4220"/>
</dbReference>
<evidence type="ECO:0000313" key="3">
    <source>
        <dbReference type="EMBL" id="KAJ7963270.1"/>
    </source>
</evidence>
<name>A0AAD7PQM2_QUISA</name>
<accession>A0AAD7PQM2</accession>
<proteinExistence type="predicted"/>
<dbReference type="AlphaFoldDB" id="A0AAD7PQM2"/>
<dbReference type="Proteomes" id="UP001163823">
    <property type="component" value="Chromosome 7"/>
</dbReference>
<organism evidence="3 4">
    <name type="scientific">Quillaja saponaria</name>
    <name type="common">Soap bark tree</name>
    <dbReference type="NCBI Taxonomy" id="32244"/>
    <lineage>
        <taxon>Eukaryota</taxon>
        <taxon>Viridiplantae</taxon>
        <taxon>Streptophyta</taxon>
        <taxon>Embryophyta</taxon>
        <taxon>Tracheophyta</taxon>
        <taxon>Spermatophyta</taxon>
        <taxon>Magnoliopsida</taxon>
        <taxon>eudicotyledons</taxon>
        <taxon>Gunneridae</taxon>
        <taxon>Pentapetalae</taxon>
        <taxon>rosids</taxon>
        <taxon>fabids</taxon>
        <taxon>Fabales</taxon>
        <taxon>Quillajaceae</taxon>
        <taxon>Quillaja</taxon>
    </lineage>
</organism>
<reference evidence="3" key="1">
    <citation type="journal article" date="2023" name="Science">
        <title>Elucidation of the pathway for biosynthesis of saponin adjuvants from the soapbark tree.</title>
        <authorList>
            <person name="Reed J."/>
            <person name="Orme A."/>
            <person name="El-Demerdash A."/>
            <person name="Owen C."/>
            <person name="Martin L.B.B."/>
            <person name="Misra R.C."/>
            <person name="Kikuchi S."/>
            <person name="Rejzek M."/>
            <person name="Martin A.C."/>
            <person name="Harkess A."/>
            <person name="Leebens-Mack J."/>
            <person name="Louveau T."/>
            <person name="Stephenson M.J."/>
            <person name="Osbourn A."/>
        </authorList>
    </citation>
    <scope>NUCLEOTIDE SEQUENCE</scope>
    <source>
        <strain evidence="3">S10</strain>
    </source>
</reference>
<dbReference type="EMBL" id="JARAOO010000007">
    <property type="protein sequence ID" value="KAJ7963270.1"/>
    <property type="molecule type" value="Genomic_DNA"/>
</dbReference>
<keyword evidence="1" id="KW-1133">Transmembrane helix</keyword>
<dbReference type="KEGG" id="qsa:O6P43_018389"/>
<sequence length="229" mass="26038">MNANLNFLVIPIFIAGIIKNVERIWALWHASRDHFKDSMLPPPDPGPNYAKYKEEYQSRTEEGFYVSLRRLIEPSIGSSSNNTSYSTDRNSSLSEAKFLLYANNFFSIFKRLCADLILSFHDIENSQTFLRSRSCDEAFRVIEIELGFMYDLFYSKAAVAYSLIGGGCRRLSTFSFTVTALWIFSVIKKDAYHKADVIITYLLLVGAIILEIDAVIVVLFSDWADSMAA</sequence>
<evidence type="ECO:0000259" key="2">
    <source>
        <dbReference type="Pfam" id="PF13968"/>
    </source>
</evidence>
<keyword evidence="4" id="KW-1185">Reference proteome</keyword>
<feature type="domain" description="DUF4220" evidence="2">
    <location>
        <begin position="4"/>
        <end position="224"/>
    </location>
</feature>
<protein>
    <submittedName>
        <fullName evidence="3">DUF594 family protein</fullName>
    </submittedName>
</protein>
<evidence type="ECO:0000313" key="4">
    <source>
        <dbReference type="Proteomes" id="UP001163823"/>
    </source>
</evidence>
<dbReference type="Pfam" id="PF13968">
    <property type="entry name" value="DUF4220"/>
    <property type="match status" value="1"/>
</dbReference>
<gene>
    <name evidence="3" type="ORF">O6P43_018389</name>
</gene>
<evidence type="ECO:0000256" key="1">
    <source>
        <dbReference type="SAM" id="Phobius"/>
    </source>
</evidence>
<keyword evidence="1" id="KW-0812">Transmembrane</keyword>
<dbReference type="PANTHER" id="PTHR31325">
    <property type="entry name" value="OS01G0798800 PROTEIN-RELATED"/>
    <property type="match status" value="1"/>
</dbReference>
<keyword evidence="1" id="KW-0472">Membrane</keyword>
<comment type="caution">
    <text evidence="3">The sequence shown here is derived from an EMBL/GenBank/DDBJ whole genome shotgun (WGS) entry which is preliminary data.</text>
</comment>
<feature type="transmembrane region" description="Helical" evidence="1">
    <location>
        <begin position="199"/>
        <end position="220"/>
    </location>
</feature>